<dbReference type="Proteomes" id="UP000252519">
    <property type="component" value="Unassembled WGS sequence"/>
</dbReference>
<feature type="non-terminal residue" evidence="1">
    <location>
        <position position="169"/>
    </location>
</feature>
<proteinExistence type="predicted"/>
<reference evidence="1 2" key="1">
    <citation type="submission" date="2014-10" db="EMBL/GenBank/DDBJ databases">
        <title>Draft genome of the hookworm Ancylostoma caninum.</title>
        <authorList>
            <person name="Mitreva M."/>
        </authorList>
    </citation>
    <scope>NUCLEOTIDE SEQUENCE [LARGE SCALE GENOMIC DNA]</scope>
    <source>
        <strain evidence="1 2">Baltimore</strain>
    </source>
</reference>
<dbReference type="EMBL" id="JOJR01000251">
    <property type="protein sequence ID" value="RCN41092.1"/>
    <property type="molecule type" value="Genomic_DNA"/>
</dbReference>
<dbReference type="AlphaFoldDB" id="A0A368G9Q8"/>
<evidence type="ECO:0000313" key="2">
    <source>
        <dbReference type="Proteomes" id="UP000252519"/>
    </source>
</evidence>
<organism evidence="1 2">
    <name type="scientific">Ancylostoma caninum</name>
    <name type="common">Dog hookworm</name>
    <dbReference type="NCBI Taxonomy" id="29170"/>
    <lineage>
        <taxon>Eukaryota</taxon>
        <taxon>Metazoa</taxon>
        <taxon>Ecdysozoa</taxon>
        <taxon>Nematoda</taxon>
        <taxon>Chromadorea</taxon>
        <taxon>Rhabditida</taxon>
        <taxon>Rhabditina</taxon>
        <taxon>Rhabditomorpha</taxon>
        <taxon>Strongyloidea</taxon>
        <taxon>Ancylostomatidae</taxon>
        <taxon>Ancylostomatinae</taxon>
        <taxon>Ancylostoma</taxon>
    </lineage>
</organism>
<sequence length="169" mass="19482">MKILAESSLFHSVLLCHVQVHNDTGTRTAGIPRIVSYDDNPDKCTMPRDVRDRIKAYHKQVRPPPRGDFDGPYYECLLEGYAKLKQENSSYSLPSHYDMIEVVFDQRSIYEKLDEAFKSLVWEHLKKDQKRLDELEVPSASDQLLQMRRNSSSTFTINSLLEKDGGSSK</sequence>
<dbReference type="OrthoDB" id="10509048at2759"/>
<protein>
    <submittedName>
        <fullName evidence="1">Uncharacterized protein</fullName>
    </submittedName>
</protein>
<keyword evidence="2" id="KW-1185">Reference proteome</keyword>
<evidence type="ECO:0000313" key="1">
    <source>
        <dbReference type="EMBL" id="RCN41092.1"/>
    </source>
</evidence>
<name>A0A368G9Q8_ANCCA</name>
<comment type="caution">
    <text evidence="1">The sequence shown here is derived from an EMBL/GenBank/DDBJ whole genome shotgun (WGS) entry which is preliminary data.</text>
</comment>
<accession>A0A368G9Q8</accession>
<gene>
    <name evidence="1" type="ORF">ANCCAN_12978</name>
</gene>